<dbReference type="AlphaFoldDB" id="A0A4P9WAD4"/>
<evidence type="ECO:0000256" key="1">
    <source>
        <dbReference type="SAM" id="MobiDB-lite"/>
    </source>
</evidence>
<dbReference type="EMBL" id="KZ996118">
    <property type="protein sequence ID" value="RKO89394.1"/>
    <property type="molecule type" value="Genomic_DNA"/>
</dbReference>
<protein>
    <submittedName>
        <fullName evidence="2">Uncharacterized protein</fullName>
    </submittedName>
</protein>
<feature type="region of interest" description="Disordered" evidence="1">
    <location>
        <begin position="216"/>
        <end position="235"/>
    </location>
</feature>
<feature type="compositionally biased region" description="Low complexity" evidence="1">
    <location>
        <begin position="338"/>
        <end position="372"/>
    </location>
</feature>
<feature type="compositionally biased region" description="Low complexity" evidence="1">
    <location>
        <begin position="455"/>
        <end position="464"/>
    </location>
</feature>
<accession>A0A4P9WAD4</accession>
<feature type="region of interest" description="Disordered" evidence="1">
    <location>
        <begin position="395"/>
        <end position="417"/>
    </location>
</feature>
<feature type="region of interest" description="Disordered" evidence="1">
    <location>
        <begin position="257"/>
        <end position="299"/>
    </location>
</feature>
<feature type="compositionally biased region" description="Low complexity" evidence="1">
    <location>
        <begin position="275"/>
        <end position="299"/>
    </location>
</feature>
<reference evidence="3" key="1">
    <citation type="journal article" date="2018" name="Nat. Microbiol.">
        <title>Leveraging single-cell genomics to expand the fungal tree of life.</title>
        <authorList>
            <person name="Ahrendt S.R."/>
            <person name="Quandt C.A."/>
            <person name="Ciobanu D."/>
            <person name="Clum A."/>
            <person name="Salamov A."/>
            <person name="Andreopoulos B."/>
            <person name="Cheng J.F."/>
            <person name="Woyke T."/>
            <person name="Pelin A."/>
            <person name="Henrissat B."/>
            <person name="Reynolds N.K."/>
            <person name="Benny G.L."/>
            <person name="Smith M.E."/>
            <person name="James T.Y."/>
            <person name="Grigoriev I.V."/>
        </authorList>
    </citation>
    <scope>NUCLEOTIDE SEQUENCE [LARGE SCALE GENOMIC DNA]</scope>
</reference>
<feature type="compositionally biased region" description="Low complexity" evidence="1">
    <location>
        <begin position="406"/>
        <end position="417"/>
    </location>
</feature>
<feature type="region of interest" description="Disordered" evidence="1">
    <location>
        <begin position="329"/>
        <end position="372"/>
    </location>
</feature>
<feature type="compositionally biased region" description="Low complexity" evidence="1">
    <location>
        <begin position="432"/>
        <end position="448"/>
    </location>
</feature>
<dbReference type="Proteomes" id="UP000269721">
    <property type="component" value="Unassembled WGS sequence"/>
</dbReference>
<name>A0A4P9WAD4_9FUNG</name>
<sequence>MTVEAPRRLSAPYAASALAAEPVVLKLQTPLFSQQSKESLLPAAPAVTTAPVLAVASAPIQAQALKAAQNAAGSSSSGSSSGSSSSATAAHYAKVGDFTNFASGSSGTKSARQVLAGPTVQPAPVIVKKEIVSSAQVAAAVQQPQTFAQPKRQQPVVQQQQQPIAQQWQPTAVARNLQSIAQQQQPIAQEQRIEPQYQPNVLSPNTATLVDPRASNHARKHHRRPGMVDTQWRGPPQTWEAPTGIAWQRVQATSYAGGPAGYVPPPRTTSASWVPQNQHQIQQQYSAQQQQNSYQGGYQPQLHAPAQQWQPQVAAPAMASQPPKIQPAFANVQPAAPPTTASSSTYAPQRQSSWHQQQQQPQPTTAQVAQQQSNLRMMQPKLQEHLHIQPHNVQPLQLQPPYPMTQTQSQPCVQQQGYSQQPQMQTVFAQQQQPYNHYQQQQQQAAASLPPPPQQSYIHQQQQPQQPPASPQHLATASNAYQQPAQAYYAPNAAVSYGAQQQYQQGYGVAGASQYQQGYGAVGYQQQPQQGYGPASQHGNQAYQLGVDTGKGLESNSKGYSPVSLRGFTSSVISSIDFVGLKLASAFGMGAVPKYDTSRHEQARHVQSTADYRVPARCGYDVPSANYARGIRSQPPHPVAALGRGQDAASFV</sequence>
<feature type="compositionally biased region" description="Basic residues" evidence="1">
    <location>
        <begin position="216"/>
        <end position="225"/>
    </location>
</feature>
<proteinExistence type="predicted"/>
<feature type="region of interest" description="Disordered" evidence="1">
    <location>
        <begin position="432"/>
        <end position="476"/>
    </location>
</feature>
<evidence type="ECO:0000313" key="3">
    <source>
        <dbReference type="Proteomes" id="UP000269721"/>
    </source>
</evidence>
<organism evidence="2 3">
    <name type="scientific">Blyttiomyces helicus</name>
    <dbReference type="NCBI Taxonomy" id="388810"/>
    <lineage>
        <taxon>Eukaryota</taxon>
        <taxon>Fungi</taxon>
        <taxon>Fungi incertae sedis</taxon>
        <taxon>Chytridiomycota</taxon>
        <taxon>Chytridiomycota incertae sedis</taxon>
        <taxon>Chytridiomycetes</taxon>
        <taxon>Chytridiomycetes incertae sedis</taxon>
        <taxon>Blyttiomyces</taxon>
    </lineage>
</organism>
<gene>
    <name evidence="2" type="ORF">BDK51DRAFT_28733</name>
</gene>
<keyword evidence="3" id="KW-1185">Reference proteome</keyword>
<evidence type="ECO:0000313" key="2">
    <source>
        <dbReference type="EMBL" id="RKO89394.1"/>
    </source>
</evidence>